<organism evidence="5 6">
    <name type="scientific">Devosia albogilva</name>
    <dbReference type="NCBI Taxonomy" id="429726"/>
    <lineage>
        <taxon>Bacteria</taxon>
        <taxon>Pseudomonadati</taxon>
        <taxon>Pseudomonadota</taxon>
        <taxon>Alphaproteobacteria</taxon>
        <taxon>Hyphomicrobiales</taxon>
        <taxon>Devosiaceae</taxon>
        <taxon>Devosia</taxon>
    </lineage>
</organism>
<dbReference type="RefSeq" id="WP_386832154.1">
    <property type="nucleotide sequence ID" value="NZ_JBHUNP010000001.1"/>
</dbReference>
<dbReference type="PROSITE" id="PS01124">
    <property type="entry name" value="HTH_ARAC_FAMILY_2"/>
    <property type="match status" value="1"/>
</dbReference>
<dbReference type="InterPro" id="IPR009057">
    <property type="entry name" value="Homeodomain-like_sf"/>
</dbReference>
<dbReference type="Gene3D" id="2.60.120.10">
    <property type="entry name" value="Jelly Rolls"/>
    <property type="match status" value="1"/>
</dbReference>
<dbReference type="Proteomes" id="UP001597521">
    <property type="component" value="Unassembled WGS sequence"/>
</dbReference>
<sequence>MHYLNMQEIPTYALYGEAAGERQQDWLHWETIQARSRLHDYRISPHRHDRFLQVLHLTYGDGEVVLDSHRTALLPESVVVVPAGTVHAYSFSRDVRGVVVTLIERDLEGLGLPRPEAAVVTGECSQIGAALQRLIEEADRPGVAHDVAMRAHLMLLLVALRRVVRSDVPTQGGVRSRQIAHAFRDLVEHRFRQTRRVSDYAADLGVSHTHLNRVCREVFGQAALAVIEQRIAVEARRQLLFTTLTIKQIGAQLGYDDPAYFTRYMTRLFGVSPAHLRRQILKR</sequence>
<dbReference type="InterPro" id="IPR014710">
    <property type="entry name" value="RmlC-like_jellyroll"/>
</dbReference>
<dbReference type="InterPro" id="IPR047264">
    <property type="entry name" value="Cupin_HpaA-like_N"/>
</dbReference>
<feature type="domain" description="HTH araC/xylS-type" evidence="4">
    <location>
        <begin position="181"/>
        <end position="279"/>
    </location>
</feature>
<dbReference type="CDD" id="cd06999">
    <property type="entry name" value="cupin_HpaA-like_N"/>
    <property type="match status" value="1"/>
</dbReference>
<evidence type="ECO:0000256" key="1">
    <source>
        <dbReference type="ARBA" id="ARBA00023015"/>
    </source>
</evidence>
<dbReference type="Gene3D" id="1.10.10.60">
    <property type="entry name" value="Homeodomain-like"/>
    <property type="match status" value="1"/>
</dbReference>
<evidence type="ECO:0000313" key="5">
    <source>
        <dbReference type="EMBL" id="MFD2647117.1"/>
    </source>
</evidence>
<dbReference type="Pfam" id="PF02311">
    <property type="entry name" value="AraC_binding"/>
    <property type="match status" value="1"/>
</dbReference>
<evidence type="ECO:0000313" key="6">
    <source>
        <dbReference type="Proteomes" id="UP001597521"/>
    </source>
</evidence>
<accession>A0ABW5QH97</accession>
<dbReference type="Pfam" id="PF12833">
    <property type="entry name" value="HTH_18"/>
    <property type="match status" value="1"/>
</dbReference>
<protein>
    <submittedName>
        <fullName evidence="5">Helix-turn-helix domain-containing protein</fullName>
    </submittedName>
</protein>
<gene>
    <name evidence="5" type="ORF">ACFSX5_04815</name>
</gene>
<dbReference type="InterPro" id="IPR037923">
    <property type="entry name" value="HTH-like"/>
</dbReference>
<evidence type="ECO:0000256" key="3">
    <source>
        <dbReference type="ARBA" id="ARBA00023163"/>
    </source>
</evidence>
<keyword evidence="6" id="KW-1185">Reference proteome</keyword>
<name>A0ABW5QH97_9HYPH</name>
<keyword evidence="1" id="KW-0805">Transcription regulation</keyword>
<dbReference type="SUPFAM" id="SSF51215">
    <property type="entry name" value="Regulatory protein AraC"/>
    <property type="match status" value="1"/>
</dbReference>
<dbReference type="InterPro" id="IPR003313">
    <property type="entry name" value="AraC-bd"/>
</dbReference>
<evidence type="ECO:0000256" key="2">
    <source>
        <dbReference type="ARBA" id="ARBA00023125"/>
    </source>
</evidence>
<proteinExistence type="predicted"/>
<keyword evidence="3" id="KW-0804">Transcription</keyword>
<dbReference type="EMBL" id="JBHUNP010000001">
    <property type="protein sequence ID" value="MFD2647117.1"/>
    <property type="molecule type" value="Genomic_DNA"/>
</dbReference>
<dbReference type="InterPro" id="IPR050204">
    <property type="entry name" value="AraC_XylS_family_regulators"/>
</dbReference>
<keyword evidence="2" id="KW-0238">DNA-binding</keyword>
<reference evidence="6" key="1">
    <citation type="journal article" date="2019" name="Int. J. Syst. Evol. Microbiol.">
        <title>The Global Catalogue of Microorganisms (GCM) 10K type strain sequencing project: providing services to taxonomists for standard genome sequencing and annotation.</title>
        <authorList>
            <consortium name="The Broad Institute Genomics Platform"/>
            <consortium name="The Broad Institute Genome Sequencing Center for Infectious Disease"/>
            <person name="Wu L."/>
            <person name="Ma J."/>
        </authorList>
    </citation>
    <scope>NUCLEOTIDE SEQUENCE [LARGE SCALE GENOMIC DNA]</scope>
    <source>
        <strain evidence="6">CCM 7427</strain>
    </source>
</reference>
<dbReference type="InterPro" id="IPR018060">
    <property type="entry name" value="HTH_AraC"/>
</dbReference>
<comment type="caution">
    <text evidence="5">The sequence shown here is derived from an EMBL/GenBank/DDBJ whole genome shotgun (WGS) entry which is preliminary data.</text>
</comment>
<evidence type="ECO:0000259" key="4">
    <source>
        <dbReference type="PROSITE" id="PS01124"/>
    </source>
</evidence>
<dbReference type="PANTHER" id="PTHR46796">
    <property type="entry name" value="HTH-TYPE TRANSCRIPTIONAL ACTIVATOR RHAS-RELATED"/>
    <property type="match status" value="1"/>
</dbReference>
<dbReference type="SUPFAM" id="SSF46689">
    <property type="entry name" value="Homeodomain-like"/>
    <property type="match status" value="1"/>
</dbReference>
<dbReference type="PANTHER" id="PTHR46796:SF7">
    <property type="entry name" value="ARAC FAMILY TRANSCRIPTIONAL REGULATOR"/>
    <property type="match status" value="1"/>
</dbReference>
<dbReference type="SMART" id="SM00342">
    <property type="entry name" value="HTH_ARAC"/>
    <property type="match status" value="1"/>
</dbReference>